<name>A0A2M8L351_9BACT</name>
<proteinExistence type="predicted"/>
<gene>
    <name evidence="1" type="ORF">COU95_02905</name>
</gene>
<evidence type="ECO:0000313" key="2">
    <source>
        <dbReference type="Proteomes" id="UP000231474"/>
    </source>
</evidence>
<organism evidence="1 2">
    <name type="scientific">Candidatus Shapirobacteria bacterium CG10_big_fil_rev_8_21_14_0_10_40_9</name>
    <dbReference type="NCBI Taxonomy" id="1974888"/>
    <lineage>
        <taxon>Bacteria</taxon>
        <taxon>Candidatus Shapironibacteriota</taxon>
    </lineage>
</organism>
<protein>
    <submittedName>
        <fullName evidence="1">Uncharacterized protein</fullName>
    </submittedName>
</protein>
<evidence type="ECO:0000313" key="1">
    <source>
        <dbReference type="EMBL" id="PJE67350.1"/>
    </source>
</evidence>
<accession>A0A2M8L351</accession>
<dbReference type="AlphaFoldDB" id="A0A2M8L351"/>
<reference evidence="2" key="1">
    <citation type="submission" date="2017-09" db="EMBL/GenBank/DDBJ databases">
        <title>Depth-based differentiation of microbial function through sediment-hosted aquifers and enrichment of novel symbionts in the deep terrestrial subsurface.</title>
        <authorList>
            <person name="Probst A.J."/>
            <person name="Ladd B."/>
            <person name="Jarett J.K."/>
            <person name="Geller-Mcgrath D.E."/>
            <person name="Sieber C.M.K."/>
            <person name="Emerson J.B."/>
            <person name="Anantharaman K."/>
            <person name="Thomas B.C."/>
            <person name="Malmstrom R."/>
            <person name="Stieglmeier M."/>
            <person name="Klingl A."/>
            <person name="Woyke T."/>
            <person name="Ryan C.M."/>
            <person name="Banfield J.F."/>
        </authorList>
    </citation>
    <scope>NUCLEOTIDE SEQUENCE [LARGE SCALE GENOMIC DNA]</scope>
</reference>
<sequence>MPIKILFILLKDKSKIQKFPVEIFQFPVNLRIIDFQIFKIIKLIVPRSGIPFCGRNWKFVIGTFLVYYRLRFRWENLNIS</sequence>
<dbReference type="EMBL" id="PFEK01000056">
    <property type="protein sequence ID" value="PJE67350.1"/>
    <property type="molecule type" value="Genomic_DNA"/>
</dbReference>
<comment type="caution">
    <text evidence="1">The sequence shown here is derived from an EMBL/GenBank/DDBJ whole genome shotgun (WGS) entry which is preliminary data.</text>
</comment>
<dbReference type="Proteomes" id="UP000231474">
    <property type="component" value="Unassembled WGS sequence"/>
</dbReference>